<sequence length="396" mass="45416">MTTAIDPQRPVSTGAELEVLLQCGRDILDGEDTPSQRSVDRTADWRRTLELARQHGMELLFLRWCRAGSFEGCPSDESRYDEKYDRLRRQNLGTIAHLVTLTERLDSAGVECLAYKGPAVSSRAYGSATVRRYADIDILISPTDQRRAKRLLEAEGYEVKQVNHAVFQSVLGHPDRQSPVDLHTHVVPDFFPLELPFEELYARRTRIDVGGRSVQGLSLSDAILVHSIHGAKHHWYRLEWILAVALLMQQHRDLASLLDRAETLGCERMVLLAMLLSQRLFDARFPERVQRMLDRESKSLRVVRTAADRVIHWLADTDWSNRNVKRTHLADFRFRSRLMSGRADKARFWAAALTNPRPEDEEAVPLPASLSPLYRVIRPFRLLYEYRGTLADRVLG</sequence>
<dbReference type="Pfam" id="PF14907">
    <property type="entry name" value="NTP_transf_5"/>
    <property type="match status" value="1"/>
</dbReference>
<dbReference type="AlphaFoldDB" id="A0ABD6CW23"/>
<dbReference type="Gene3D" id="3.30.460.40">
    <property type="match status" value="1"/>
</dbReference>
<dbReference type="Proteomes" id="UP001597075">
    <property type="component" value="Unassembled WGS sequence"/>
</dbReference>
<organism evidence="1 2">
    <name type="scientific">Haloplanus ruber</name>
    <dbReference type="NCBI Taxonomy" id="869892"/>
    <lineage>
        <taxon>Archaea</taxon>
        <taxon>Methanobacteriati</taxon>
        <taxon>Methanobacteriota</taxon>
        <taxon>Stenosarchaea group</taxon>
        <taxon>Halobacteria</taxon>
        <taxon>Halobacteriales</taxon>
        <taxon>Haloferacaceae</taxon>
        <taxon>Haloplanus</taxon>
    </lineage>
</organism>
<evidence type="ECO:0000313" key="1">
    <source>
        <dbReference type="EMBL" id="MFD1633382.1"/>
    </source>
</evidence>
<name>A0ABD6CW23_9EURY</name>
<keyword evidence="2" id="KW-1185">Reference proteome</keyword>
<evidence type="ECO:0000313" key="2">
    <source>
        <dbReference type="Proteomes" id="UP001597075"/>
    </source>
</evidence>
<proteinExistence type="predicted"/>
<protein>
    <submittedName>
        <fullName evidence="1">Nucleotidyltransferase family protein</fullName>
    </submittedName>
</protein>
<accession>A0ABD6CW23</accession>
<reference evidence="1 2" key="1">
    <citation type="journal article" date="2019" name="Int. J. Syst. Evol. Microbiol.">
        <title>The Global Catalogue of Microorganisms (GCM) 10K type strain sequencing project: providing services to taxonomists for standard genome sequencing and annotation.</title>
        <authorList>
            <consortium name="The Broad Institute Genomics Platform"/>
            <consortium name="The Broad Institute Genome Sequencing Center for Infectious Disease"/>
            <person name="Wu L."/>
            <person name="Ma J."/>
        </authorList>
    </citation>
    <scope>NUCLEOTIDE SEQUENCE [LARGE SCALE GENOMIC DNA]</scope>
    <source>
        <strain evidence="1 2">CGMCC 1.10594</strain>
    </source>
</reference>
<dbReference type="InterPro" id="IPR039498">
    <property type="entry name" value="NTP_transf_5"/>
</dbReference>
<comment type="caution">
    <text evidence="1">The sequence shown here is derived from an EMBL/GenBank/DDBJ whole genome shotgun (WGS) entry which is preliminary data.</text>
</comment>
<dbReference type="RefSeq" id="WP_256405731.1">
    <property type="nucleotide sequence ID" value="NZ_CP187151.1"/>
</dbReference>
<dbReference type="EMBL" id="JBHUDL010000009">
    <property type="protein sequence ID" value="MFD1633382.1"/>
    <property type="molecule type" value="Genomic_DNA"/>
</dbReference>
<gene>
    <name evidence="1" type="ORF">ACFSBJ_06495</name>
</gene>